<evidence type="ECO:0008006" key="4">
    <source>
        <dbReference type="Google" id="ProtNLM"/>
    </source>
</evidence>
<organism evidence="2 3">
    <name type="scientific">Tunturiibacter lichenicola</name>
    <dbReference type="NCBI Taxonomy" id="2051959"/>
    <lineage>
        <taxon>Bacteria</taxon>
        <taxon>Pseudomonadati</taxon>
        <taxon>Acidobacteriota</taxon>
        <taxon>Terriglobia</taxon>
        <taxon>Terriglobales</taxon>
        <taxon>Acidobacteriaceae</taxon>
        <taxon>Tunturiibacter</taxon>
    </lineage>
</organism>
<feature type="signal peptide" evidence="1">
    <location>
        <begin position="1"/>
        <end position="20"/>
    </location>
</feature>
<evidence type="ECO:0000256" key="1">
    <source>
        <dbReference type="SAM" id="SignalP"/>
    </source>
</evidence>
<reference evidence="2 3" key="1">
    <citation type="submission" date="2020-07" db="EMBL/GenBank/DDBJ databases">
        <title>Genomic Encyclopedia of Type Strains, Phase IV (KMG-V): Genome sequencing to study the core and pangenomes of soil and plant-associated prokaryotes.</title>
        <authorList>
            <person name="Whitman W."/>
        </authorList>
    </citation>
    <scope>NUCLEOTIDE SEQUENCE [LARGE SCALE GENOMIC DNA]</scope>
    <source>
        <strain evidence="2 3">M8UP22</strain>
    </source>
</reference>
<name>A0A852VCT7_9BACT</name>
<proteinExistence type="predicted"/>
<protein>
    <recommendedName>
        <fullName evidence="4">DUF5666 domain-containing protein</fullName>
    </recommendedName>
</protein>
<feature type="chain" id="PRO_5032472203" description="DUF5666 domain-containing protein" evidence="1">
    <location>
        <begin position="21"/>
        <end position="136"/>
    </location>
</feature>
<gene>
    <name evidence="2" type="ORF">HDF08_000341</name>
</gene>
<evidence type="ECO:0000313" key="3">
    <source>
        <dbReference type="Proteomes" id="UP000564385"/>
    </source>
</evidence>
<keyword evidence="1" id="KW-0732">Signal</keyword>
<dbReference type="AlphaFoldDB" id="A0A852VCT7"/>
<dbReference type="EMBL" id="JACCCU010000001">
    <property type="protein sequence ID" value="NYF88274.1"/>
    <property type="molecule type" value="Genomic_DNA"/>
</dbReference>
<accession>A0A852VCT7</accession>
<comment type="caution">
    <text evidence="2">The sequence shown here is derived from an EMBL/GenBank/DDBJ whole genome shotgun (WGS) entry which is preliminary data.</text>
</comment>
<evidence type="ECO:0000313" key="2">
    <source>
        <dbReference type="EMBL" id="NYF88274.1"/>
    </source>
</evidence>
<dbReference type="Proteomes" id="UP000564385">
    <property type="component" value="Unassembled WGS sequence"/>
</dbReference>
<sequence>MKLTSALLPALLLSSALAFAADWHHGKLMDTEKIEVPTGSTTTYNTDAKARNGRYSENTTAHSTDDTDTYQVFTIQTPTKTYVVRQKLNFPWSKPANIALGEDVKFMVQGNKMTILDDDQKQQKATVVKASVTQTQ</sequence>